<accession>A0AAD5X3X0</accession>
<comment type="caution">
    <text evidence="2">The sequence shown here is derived from an EMBL/GenBank/DDBJ whole genome shotgun (WGS) entry which is preliminary data.</text>
</comment>
<protein>
    <submittedName>
        <fullName evidence="2">Uncharacterized protein</fullName>
    </submittedName>
</protein>
<dbReference type="EMBL" id="JADGJD010000761">
    <property type="protein sequence ID" value="KAJ3048641.1"/>
    <property type="molecule type" value="Genomic_DNA"/>
</dbReference>
<feature type="transmembrane region" description="Helical" evidence="1">
    <location>
        <begin position="875"/>
        <end position="897"/>
    </location>
</feature>
<feature type="transmembrane region" description="Helical" evidence="1">
    <location>
        <begin position="909"/>
        <end position="929"/>
    </location>
</feature>
<proteinExistence type="predicted"/>
<keyword evidence="3" id="KW-1185">Reference proteome</keyword>
<evidence type="ECO:0000256" key="1">
    <source>
        <dbReference type="SAM" id="Phobius"/>
    </source>
</evidence>
<name>A0AAD5X3X0_9FUNG</name>
<feature type="non-terminal residue" evidence="2">
    <location>
        <position position="943"/>
    </location>
</feature>
<organism evidence="2 3">
    <name type="scientific">Rhizophlyctis rosea</name>
    <dbReference type="NCBI Taxonomy" id="64517"/>
    <lineage>
        <taxon>Eukaryota</taxon>
        <taxon>Fungi</taxon>
        <taxon>Fungi incertae sedis</taxon>
        <taxon>Chytridiomycota</taxon>
        <taxon>Chytridiomycota incertae sedis</taxon>
        <taxon>Chytridiomycetes</taxon>
        <taxon>Rhizophlyctidales</taxon>
        <taxon>Rhizophlyctidaceae</taxon>
        <taxon>Rhizophlyctis</taxon>
    </lineage>
</organism>
<sequence>MTQYSWAVTQGMTVTGWEDSTIELPSDVPPAAAGRLKAWRIQYPLGVAGWQMQGPKFTAWDSYNVYDTFNLWLQGDPAGIKLQFNNDKGNSLLLDMEACDPYPDPDPNNTLPILQQDSWWKITVSMSQFQVSGLNMIQLIKWNEPAAEIRAVGYFGWPDGVDRTVMPSDLPLPLPLPADLKYKTQSQSYANSGDRGLVCNWHCSDGSDMRPATDLFDVPIYAYRDTSVGPLPMQGMTESTTLENGVYSFQWIWNNTNIKTRLVSDYPSPYYACPALIYPLFPACVEADYYEIGDTSTADYVLTAWIPYNSALGEQLTDPLVSYAQWVKNSRQHDSNVAVIVRMRVPNEAPFNGSTTAASGDWMWVQSVAPDCKNVTYKGFCPDHIWFLDTQMGALHLDLKRLAPLSKYKFWDTIRYVFLYTCDVSDAGCFPYFCLAEWNTQYFKKTGYDISYDMLPAIDKLVYYSGEYYGLPVQIQHPDWHIHYAAVHYLWSMGMKAPPPIDEWGGGWWGEWNMKEFNKIVKVLWDGGYRNIVQLPGNYDVTSFFQYIVSSWGATMLSGTGRCGLDEYAERAITETFVEWLKHPGMLQPRIPWDTDPAIVASWNEWLTSPPKEKPWEEPIFKMKEMSPVETPGEPGSDTSKDFMSFSLASAWGANSTGNPRFIKMYPPTGVAQINGIFAGMARTSRNKTIAHDALMGAIARNKRLQANVALRFGRIWQQRAAVSGYVSAFQLPDYELAIKPSYARMLSDEQILKRASFAGYPVQQFSSFGLIAPFDPINLMFNEIQYKGLSVKEAMDRACQTINWITMPPCGPENWEPYLIDDPTTNQASVHYRWQANKSEVCREDVTLAQSLPSPIVAAVPLTYTSTQSPQAKAMIVLMGIGIALEATMMGLFLWFSNTQVIRAASKIPSVLIFVGAIFTLASVIMRVTTGDRPTWFQCFGT</sequence>
<evidence type="ECO:0000313" key="2">
    <source>
        <dbReference type="EMBL" id="KAJ3048641.1"/>
    </source>
</evidence>
<evidence type="ECO:0000313" key="3">
    <source>
        <dbReference type="Proteomes" id="UP001212841"/>
    </source>
</evidence>
<gene>
    <name evidence="2" type="ORF">HK097_010361</name>
</gene>
<reference evidence="2" key="1">
    <citation type="submission" date="2020-05" db="EMBL/GenBank/DDBJ databases">
        <title>Phylogenomic resolution of chytrid fungi.</title>
        <authorList>
            <person name="Stajich J.E."/>
            <person name="Amses K."/>
            <person name="Simmons R."/>
            <person name="Seto K."/>
            <person name="Myers J."/>
            <person name="Bonds A."/>
            <person name="Quandt C.A."/>
            <person name="Barry K."/>
            <person name="Liu P."/>
            <person name="Grigoriev I."/>
            <person name="Longcore J.E."/>
            <person name="James T.Y."/>
        </authorList>
    </citation>
    <scope>NUCLEOTIDE SEQUENCE</scope>
    <source>
        <strain evidence="2">JEL0318</strain>
    </source>
</reference>
<keyword evidence="1" id="KW-1133">Transmembrane helix</keyword>
<dbReference type="AlphaFoldDB" id="A0AAD5X3X0"/>
<dbReference type="Proteomes" id="UP001212841">
    <property type="component" value="Unassembled WGS sequence"/>
</dbReference>
<keyword evidence="1" id="KW-0472">Membrane</keyword>
<keyword evidence="1" id="KW-0812">Transmembrane</keyword>